<sequence length="371" mass="42233">MGTKSIQSTISSKLTVAQRTPPRLPQEIWDNIFLDILQYDFCQRQTLIRPISCHFNKMYTNIFHGLTPLLWAKVFKNLNFRDLICAVVPTCQTFSCIVLNGGNPTICKTIFKEKLTPEVEMLVENTTSDRINAHPIFAKIKMEMIILRSHLDAELYITYPPSADRIGLQWPDLAAANYYKFRNGNATSPPADCLTVCIPSVGRRLMVSKKKCIEMDKRMEKRKERIWDNYLHYEHGVKRRKSGNNGRGESLVPRGRSRQLPLNESECMDLYPGELNEADGAEQLKKKQPEHKGAVTVMDVMGAVFKILQKPIPKKYLDSLMDGDMTIDEDTPLYEILTEDSAFRGIAGIYTKKGPGRIALEIGGFKLKLDQ</sequence>
<reference evidence="1 2" key="1">
    <citation type="submission" date="2019-10" db="EMBL/GenBank/DDBJ databases">
        <authorList>
            <person name="Palmer J.M."/>
        </authorList>
    </citation>
    <scope>NUCLEOTIDE SEQUENCE [LARGE SCALE GENOMIC DNA]</scope>
    <source>
        <strain evidence="1 2">TWF694</strain>
    </source>
</reference>
<evidence type="ECO:0008006" key="3">
    <source>
        <dbReference type="Google" id="ProtNLM"/>
    </source>
</evidence>
<name>A0AAV9WU41_9PEZI</name>
<gene>
    <name evidence="1" type="ORF">TWF694_005328</name>
</gene>
<evidence type="ECO:0000313" key="1">
    <source>
        <dbReference type="EMBL" id="KAK6525182.1"/>
    </source>
</evidence>
<evidence type="ECO:0000313" key="2">
    <source>
        <dbReference type="Proteomes" id="UP001365542"/>
    </source>
</evidence>
<dbReference type="Proteomes" id="UP001365542">
    <property type="component" value="Unassembled WGS sequence"/>
</dbReference>
<dbReference type="AlphaFoldDB" id="A0AAV9WU41"/>
<proteinExistence type="predicted"/>
<dbReference type="EMBL" id="JAVHJO010000017">
    <property type="protein sequence ID" value="KAK6525182.1"/>
    <property type="molecule type" value="Genomic_DNA"/>
</dbReference>
<accession>A0AAV9WU41</accession>
<keyword evidence="2" id="KW-1185">Reference proteome</keyword>
<comment type="caution">
    <text evidence="1">The sequence shown here is derived from an EMBL/GenBank/DDBJ whole genome shotgun (WGS) entry which is preliminary data.</text>
</comment>
<protein>
    <recommendedName>
        <fullName evidence="3">F-box domain-containing protein</fullName>
    </recommendedName>
</protein>
<organism evidence="1 2">
    <name type="scientific">Orbilia ellipsospora</name>
    <dbReference type="NCBI Taxonomy" id="2528407"/>
    <lineage>
        <taxon>Eukaryota</taxon>
        <taxon>Fungi</taxon>
        <taxon>Dikarya</taxon>
        <taxon>Ascomycota</taxon>
        <taxon>Pezizomycotina</taxon>
        <taxon>Orbiliomycetes</taxon>
        <taxon>Orbiliales</taxon>
        <taxon>Orbiliaceae</taxon>
        <taxon>Orbilia</taxon>
    </lineage>
</organism>